<dbReference type="AlphaFoldDB" id="A0A510KTE3"/>
<dbReference type="Proteomes" id="UP000321944">
    <property type="component" value="Chromosome"/>
</dbReference>
<name>A0A510KTE3_9FUSO</name>
<proteinExistence type="predicted"/>
<dbReference type="RefSeq" id="WP_147003647.1">
    <property type="nucleotide sequence ID" value="NZ_AP019841.1"/>
</dbReference>
<organism evidence="1 2">
    <name type="scientific">Leptotrichia wadei</name>
    <dbReference type="NCBI Taxonomy" id="157687"/>
    <lineage>
        <taxon>Bacteria</taxon>
        <taxon>Fusobacteriati</taxon>
        <taxon>Fusobacteriota</taxon>
        <taxon>Fusobacteriia</taxon>
        <taxon>Fusobacteriales</taxon>
        <taxon>Leptotrichiaceae</taxon>
        <taxon>Leptotrichia</taxon>
    </lineage>
</organism>
<accession>A0A510KTE3</accession>
<evidence type="ECO:0000313" key="1">
    <source>
        <dbReference type="EMBL" id="BBM54894.1"/>
    </source>
</evidence>
<evidence type="ECO:0000313" key="2">
    <source>
        <dbReference type="Proteomes" id="UP000321944"/>
    </source>
</evidence>
<gene>
    <name evidence="1" type="ORF">JMUB3936_1178</name>
</gene>
<reference evidence="1 2" key="1">
    <citation type="submission" date="2019-07" db="EMBL/GenBank/DDBJ databases">
        <title>Complete Genome Sequence of Leptotrichia wadei Strain JMUB3936.</title>
        <authorList>
            <person name="Watanabe S."/>
            <person name="Cui L."/>
        </authorList>
    </citation>
    <scope>NUCLEOTIDE SEQUENCE [LARGE SCALE GENOMIC DNA]</scope>
    <source>
        <strain evidence="1 2">JMUB3936</strain>
    </source>
</reference>
<dbReference type="EMBL" id="AP019841">
    <property type="protein sequence ID" value="BBM54894.1"/>
    <property type="molecule type" value="Genomic_DNA"/>
</dbReference>
<protein>
    <submittedName>
        <fullName evidence="1">Uncharacterized protein</fullName>
    </submittedName>
</protein>
<sequence length="217" mass="25434">MKKKGLIIAGMALIVINLYSTGIVGESREIEGKRYVVPYSRESNRFPKMGSDGKQYRTKFLNERDKSNEIIVYSDLDDAPAKHCRKKRGHSILREDSITGEMVRLCRLDTPGARVEGSKMEVDEIQYYVANTENKYVWKKLIEDKKLDPSDKVYSDLPYTAYAKYTRPEKEAEIKRRYLEPKNVVQKELRDLFHQKFEEQYGKKYGMTLEEANIEKR</sequence>